<dbReference type="AlphaFoldDB" id="A0AA52EHA9"/>
<evidence type="ECO:0000313" key="1">
    <source>
        <dbReference type="EMBL" id="WND02509.1"/>
    </source>
</evidence>
<dbReference type="Gene3D" id="3.40.50.300">
    <property type="entry name" value="P-loop containing nucleotide triphosphate hydrolases"/>
    <property type="match status" value="1"/>
</dbReference>
<sequence length="339" mass="39216">MTDQFPLKFFHFGMGKCASTYLHGLWALDPNYTLLDANGLRDNCRKLALADGNIDIPIAQSPGLSESEVSSIATSEGFLFSFLNDLENQDKLLRLYEVVPAVIGRSGMTDKALIMVRNPLEWINSVYSQSLKQGGHYTYAEFFDKQKVFLKQSLNLKYMMEQYEAHFPHVVILSSDMLHQAPDEFWSLYEERLECPRISSDVIETMKSYDFAANKSLSAEQIVALYKQNLQTASIEARIDEFTEDELNLPHKLEDVKATIAAYKFYTRRMVELSQGKDLEKLIETISIPEEERLHDRFIDEEMQAYLAEYYIEVLREKEYIPESYIKVYEHSIQTAALR</sequence>
<organism evidence="1 2">
    <name type="scientific">Temperatibacter marinus</name>
    <dbReference type="NCBI Taxonomy" id="1456591"/>
    <lineage>
        <taxon>Bacteria</taxon>
        <taxon>Pseudomonadati</taxon>
        <taxon>Pseudomonadota</taxon>
        <taxon>Alphaproteobacteria</taxon>
        <taxon>Kordiimonadales</taxon>
        <taxon>Temperatibacteraceae</taxon>
        <taxon>Temperatibacter</taxon>
    </lineage>
</organism>
<protein>
    <recommendedName>
        <fullName evidence="3">Sulfotransferase</fullName>
    </recommendedName>
</protein>
<dbReference type="SUPFAM" id="SSF52540">
    <property type="entry name" value="P-loop containing nucleoside triphosphate hydrolases"/>
    <property type="match status" value="1"/>
</dbReference>
<evidence type="ECO:0008006" key="3">
    <source>
        <dbReference type="Google" id="ProtNLM"/>
    </source>
</evidence>
<keyword evidence="2" id="KW-1185">Reference proteome</keyword>
<dbReference type="KEGG" id="tmk:QGN29_13225"/>
<reference evidence="1" key="1">
    <citation type="submission" date="2023-04" db="EMBL/GenBank/DDBJ databases">
        <title>Complete genome sequence of Temperatibacter marinus.</title>
        <authorList>
            <person name="Rong J.-C."/>
            <person name="Yi M.-L."/>
            <person name="Zhao Q."/>
        </authorList>
    </citation>
    <scope>NUCLEOTIDE SEQUENCE</scope>
    <source>
        <strain evidence="1">NBRC 110045</strain>
    </source>
</reference>
<dbReference type="EMBL" id="CP123872">
    <property type="protein sequence ID" value="WND02509.1"/>
    <property type="molecule type" value="Genomic_DNA"/>
</dbReference>
<proteinExistence type="predicted"/>
<accession>A0AA52EHA9</accession>
<name>A0AA52EHA9_9PROT</name>
<dbReference type="InterPro" id="IPR027417">
    <property type="entry name" value="P-loop_NTPase"/>
</dbReference>
<dbReference type="RefSeq" id="WP_310798344.1">
    <property type="nucleotide sequence ID" value="NZ_CP123872.1"/>
</dbReference>
<dbReference type="Proteomes" id="UP001268683">
    <property type="component" value="Chromosome"/>
</dbReference>
<gene>
    <name evidence="1" type="ORF">QGN29_13225</name>
</gene>
<evidence type="ECO:0000313" key="2">
    <source>
        <dbReference type="Proteomes" id="UP001268683"/>
    </source>
</evidence>